<evidence type="ECO:0000313" key="3">
    <source>
        <dbReference type="EMBL" id="OHA54826.1"/>
    </source>
</evidence>
<keyword evidence="1" id="KW-0812">Transmembrane</keyword>
<dbReference type="Proteomes" id="UP000177575">
    <property type="component" value="Unassembled WGS sequence"/>
</dbReference>
<keyword evidence="1" id="KW-0472">Membrane</keyword>
<name>A0A1G2Q2L8_9BACT</name>
<sequence>MSNITRISIYQFTYLAGLTLLLVVFVLISNLSIVGSQNCSFKWQKSRVAADPLDATYYFEGNPVTLINGLAQESVAGASVLITRVWSEPAMGDLNADSRNDYAFIITQEAGGSGSFFYIAAALGYGNGYIGTNAVLLGDRIAPQNISVSQRQILVNYAERLPDEPMTAKPSVGRSAYLSVSGSRLLLTGPKLNDKIQVTEPLPNALVSSPLMVSGQARGTWYFEASFPVSLLEANGNNIATDPPYIMTDKEWMTTDFVPFEAILTFTPPATKTGWLILKKDNPSGLPANDDSISIPIRFAE</sequence>
<protein>
    <recommendedName>
        <fullName evidence="2">Bacterial spore germination immunoglobulin-like domain-containing protein</fullName>
    </recommendedName>
</protein>
<dbReference type="EMBL" id="MHTC01000038">
    <property type="protein sequence ID" value="OHA54826.1"/>
    <property type="molecule type" value="Genomic_DNA"/>
</dbReference>
<evidence type="ECO:0000256" key="1">
    <source>
        <dbReference type="SAM" id="Phobius"/>
    </source>
</evidence>
<dbReference type="Pfam" id="PF10648">
    <property type="entry name" value="Gmad2"/>
    <property type="match status" value="1"/>
</dbReference>
<keyword evidence="1" id="KW-1133">Transmembrane helix</keyword>
<dbReference type="AlphaFoldDB" id="A0A1G2Q2L8"/>
<comment type="caution">
    <text evidence="3">The sequence shown here is derived from an EMBL/GenBank/DDBJ whole genome shotgun (WGS) entry which is preliminary data.</text>
</comment>
<evidence type="ECO:0000259" key="2">
    <source>
        <dbReference type="Pfam" id="PF10648"/>
    </source>
</evidence>
<feature type="domain" description="Bacterial spore germination immunoglobulin-like" evidence="2">
    <location>
        <begin position="196"/>
        <end position="284"/>
    </location>
</feature>
<organism evidence="3 4">
    <name type="scientific">Candidatus Veblenbacteria bacterium RIFOXYB1_FULL_43_13</name>
    <dbReference type="NCBI Taxonomy" id="1802426"/>
    <lineage>
        <taxon>Bacteria</taxon>
        <taxon>Candidatus Vebleniibacteriota</taxon>
    </lineage>
</organism>
<dbReference type="InterPro" id="IPR018911">
    <property type="entry name" value="Gmad2_Ig-like_dom"/>
</dbReference>
<proteinExistence type="predicted"/>
<accession>A0A1G2Q2L8</accession>
<evidence type="ECO:0000313" key="4">
    <source>
        <dbReference type="Proteomes" id="UP000177575"/>
    </source>
</evidence>
<gene>
    <name evidence="3" type="ORF">A2388_01730</name>
</gene>
<feature type="transmembrane region" description="Helical" evidence="1">
    <location>
        <begin position="12"/>
        <end position="34"/>
    </location>
</feature>
<reference evidence="3 4" key="1">
    <citation type="journal article" date="2016" name="Nat. Commun.">
        <title>Thousands of microbial genomes shed light on interconnected biogeochemical processes in an aquifer system.</title>
        <authorList>
            <person name="Anantharaman K."/>
            <person name="Brown C.T."/>
            <person name="Hug L.A."/>
            <person name="Sharon I."/>
            <person name="Castelle C.J."/>
            <person name="Probst A.J."/>
            <person name="Thomas B.C."/>
            <person name="Singh A."/>
            <person name="Wilkins M.J."/>
            <person name="Karaoz U."/>
            <person name="Brodie E.L."/>
            <person name="Williams K.H."/>
            <person name="Hubbard S.S."/>
            <person name="Banfield J.F."/>
        </authorList>
    </citation>
    <scope>NUCLEOTIDE SEQUENCE [LARGE SCALE GENOMIC DNA]</scope>
</reference>